<dbReference type="STRING" id="195105.CN97_06275"/>
<protein>
    <submittedName>
        <fullName evidence="6">Permease</fullName>
    </submittedName>
</protein>
<proteinExistence type="predicted"/>
<dbReference type="PANTHER" id="PTHR33529:SF2">
    <property type="entry name" value="LIPOPOLYSACCHARIDE EXPORT SYSTEM PERMEASE PROTEIN LPTG"/>
    <property type="match status" value="1"/>
</dbReference>
<dbReference type="eggNOG" id="COG0795">
    <property type="taxonomic scope" value="Bacteria"/>
</dbReference>
<dbReference type="GO" id="GO:0015920">
    <property type="term" value="P:lipopolysaccharide transport"/>
    <property type="evidence" value="ECO:0007669"/>
    <property type="project" value="TreeGrafter"/>
</dbReference>
<keyword evidence="3" id="KW-0812">Transmembrane</keyword>
<keyword evidence="4" id="KW-1133">Transmembrane helix</keyword>
<evidence type="ECO:0000256" key="5">
    <source>
        <dbReference type="ARBA" id="ARBA00023136"/>
    </source>
</evidence>
<evidence type="ECO:0000256" key="1">
    <source>
        <dbReference type="ARBA" id="ARBA00004651"/>
    </source>
</evidence>
<reference evidence="6 7" key="1">
    <citation type="submission" date="2014-03" db="EMBL/GenBank/DDBJ databases">
        <title>Genome of Haematobacter massiliensis CCUG 47968.</title>
        <authorList>
            <person name="Wang D."/>
            <person name="Wang G."/>
        </authorList>
    </citation>
    <scope>NUCLEOTIDE SEQUENCE [LARGE SCALE GENOMIC DNA]</scope>
    <source>
        <strain evidence="6 7">CCUG 47968</strain>
    </source>
</reference>
<dbReference type="Pfam" id="PF03739">
    <property type="entry name" value="LptF_LptG"/>
    <property type="match status" value="1"/>
</dbReference>
<evidence type="ECO:0000256" key="2">
    <source>
        <dbReference type="ARBA" id="ARBA00022475"/>
    </source>
</evidence>
<dbReference type="EMBL" id="JGYG01000001">
    <property type="protein sequence ID" value="KFI32018.1"/>
    <property type="molecule type" value="Genomic_DNA"/>
</dbReference>
<comment type="subcellular location">
    <subcellularLocation>
        <location evidence="1">Cell membrane</location>
        <topology evidence="1">Multi-pass membrane protein</topology>
    </subcellularLocation>
</comment>
<dbReference type="AlphaFoldDB" id="A0A086YCL8"/>
<dbReference type="GO" id="GO:0043190">
    <property type="term" value="C:ATP-binding cassette (ABC) transporter complex"/>
    <property type="evidence" value="ECO:0007669"/>
    <property type="project" value="InterPro"/>
</dbReference>
<dbReference type="PANTHER" id="PTHR33529">
    <property type="entry name" value="SLR0882 PROTEIN-RELATED"/>
    <property type="match status" value="1"/>
</dbReference>
<accession>A0A086YCL8</accession>
<dbReference type="InterPro" id="IPR030923">
    <property type="entry name" value="LptG"/>
</dbReference>
<gene>
    <name evidence="6" type="ORF">CN97_06275</name>
</gene>
<dbReference type="GO" id="GO:0055085">
    <property type="term" value="P:transmembrane transport"/>
    <property type="evidence" value="ECO:0007669"/>
    <property type="project" value="InterPro"/>
</dbReference>
<dbReference type="Proteomes" id="UP000028826">
    <property type="component" value="Unassembled WGS sequence"/>
</dbReference>
<dbReference type="InterPro" id="IPR005495">
    <property type="entry name" value="LptG/LptF_permease"/>
</dbReference>
<evidence type="ECO:0000256" key="4">
    <source>
        <dbReference type="ARBA" id="ARBA00022989"/>
    </source>
</evidence>
<dbReference type="RefSeq" id="WP_035706269.1">
    <property type="nucleotide sequence ID" value="NZ_CP035510.1"/>
</dbReference>
<evidence type="ECO:0000256" key="3">
    <source>
        <dbReference type="ARBA" id="ARBA00022692"/>
    </source>
</evidence>
<evidence type="ECO:0000313" key="7">
    <source>
        <dbReference type="Proteomes" id="UP000028826"/>
    </source>
</evidence>
<keyword evidence="2" id="KW-1003">Cell membrane</keyword>
<organism evidence="6 7">
    <name type="scientific">Haematobacter massiliensis</name>
    <dbReference type="NCBI Taxonomy" id="195105"/>
    <lineage>
        <taxon>Bacteria</taxon>
        <taxon>Pseudomonadati</taxon>
        <taxon>Pseudomonadota</taxon>
        <taxon>Alphaproteobacteria</taxon>
        <taxon>Rhodobacterales</taxon>
        <taxon>Paracoccaceae</taxon>
        <taxon>Haematobacter</taxon>
    </lineage>
</organism>
<name>A0A086YCL8_9RHOB</name>
<keyword evidence="5" id="KW-0472">Membrane</keyword>
<keyword evidence="7" id="KW-1185">Reference proteome</keyword>
<evidence type="ECO:0000313" key="6">
    <source>
        <dbReference type="EMBL" id="KFI32018.1"/>
    </source>
</evidence>
<dbReference type="NCBIfam" id="TIGR04408">
    <property type="entry name" value="LptG_lptG"/>
    <property type="match status" value="1"/>
</dbReference>
<dbReference type="OrthoDB" id="9798468at2"/>
<comment type="caution">
    <text evidence="6">The sequence shown here is derived from an EMBL/GenBank/DDBJ whole genome shotgun (WGS) entry which is preliminary data.</text>
</comment>
<sequence>MTLWLYLGRKFLLTVAGVFLVFFGIMFLVDLVEQVRRGAEGGLSGAAWIAFLHSPQGVYEIFPLVVLLAAIALFLSLARTSELVVIRAVGVWVFGALSPAVIGGLIVGILAVTVLNPIASATSRKADAAPEGGEENIVSVSGEAIWLRQGDRAGQWVIRADRATPDGTELFNAIFIGLDTEGTPVRRVEAAHAVLGRGAWELTGVKDWPMEAANPERDAKQHETLALNTNLTQQEIRSSFEAPGMISFWQLPEQIQRLERAGFSSRSHQVLFHMELATPFLIVAMIQIAAGFTMQPARAGRTGVKVLIAVLIGFALFFLRNFAQILGNNGQIPVLLAAWGPPVAGLLFSAGLLLHMEDG</sequence>